<keyword evidence="2" id="KW-0456">Lyase</keyword>
<name>M5GC40_DACPD</name>
<dbReference type="CDD" id="cd06558">
    <property type="entry name" value="crotonase-like"/>
    <property type="match status" value="1"/>
</dbReference>
<dbReference type="OrthoDB" id="410701at2759"/>
<dbReference type="InterPro" id="IPR014748">
    <property type="entry name" value="Enoyl-CoA_hydra_C"/>
</dbReference>
<evidence type="ECO:0000256" key="2">
    <source>
        <dbReference type="ARBA" id="ARBA00023239"/>
    </source>
</evidence>
<evidence type="ECO:0000256" key="1">
    <source>
        <dbReference type="ARBA" id="ARBA00005254"/>
    </source>
</evidence>
<dbReference type="OMA" id="YEQAHAW"/>
<dbReference type="HOGENOM" id="CLU_009834_7_6_1"/>
<dbReference type="SUPFAM" id="SSF52096">
    <property type="entry name" value="ClpP/crotonase"/>
    <property type="match status" value="1"/>
</dbReference>
<dbReference type="PANTHER" id="PTHR11941:SF171">
    <property type="entry name" value="SD19268P"/>
    <property type="match status" value="1"/>
</dbReference>
<dbReference type="GO" id="GO:0006635">
    <property type="term" value="P:fatty acid beta-oxidation"/>
    <property type="evidence" value="ECO:0007669"/>
    <property type="project" value="TreeGrafter"/>
</dbReference>
<dbReference type="RefSeq" id="XP_040633483.1">
    <property type="nucleotide sequence ID" value="XM_040777082.1"/>
</dbReference>
<evidence type="ECO:0000256" key="3">
    <source>
        <dbReference type="RuleBase" id="RU003707"/>
    </source>
</evidence>
<proteinExistence type="inferred from homology"/>
<dbReference type="Gene3D" id="1.10.12.10">
    <property type="entry name" value="Lyase 2-enoyl-coa Hydratase, Chain A, domain 2"/>
    <property type="match status" value="1"/>
</dbReference>
<dbReference type="STRING" id="1858805.M5GC40"/>
<comment type="similarity">
    <text evidence="1 3">Belongs to the enoyl-CoA hydratase/isomerase family.</text>
</comment>
<dbReference type="Gene3D" id="3.90.226.10">
    <property type="entry name" value="2-enoyl-CoA Hydratase, Chain A, domain 1"/>
    <property type="match status" value="1"/>
</dbReference>
<keyword evidence="5" id="KW-1185">Reference proteome</keyword>
<dbReference type="PANTHER" id="PTHR11941">
    <property type="entry name" value="ENOYL-COA HYDRATASE-RELATED"/>
    <property type="match status" value="1"/>
</dbReference>
<dbReference type="FunFam" id="3.90.226.10:FF:000009">
    <property type="entry name" value="Carnitinyl-CoA dehydratase"/>
    <property type="match status" value="1"/>
</dbReference>
<dbReference type="Pfam" id="PF00378">
    <property type="entry name" value="ECH_1"/>
    <property type="match status" value="1"/>
</dbReference>
<dbReference type="GO" id="GO:0016836">
    <property type="term" value="F:hydro-lyase activity"/>
    <property type="evidence" value="ECO:0007669"/>
    <property type="project" value="UniProtKB-ARBA"/>
</dbReference>
<dbReference type="FunFam" id="1.10.12.10:FF:000001">
    <property type="entry name" value="Probable enoyl-CoA hydratase, mitochondrial"/>
    <property type="match status" value="1"/>
</dbReference>
<sequence length="284" mass="31241">MFYLTRRIPITIQPFTRRLSTTSQEAYLEPSTIPGVTCLVLNKPKTYNAISRLMLRNIRESLEAVRQDPSTRLLILRSASPRMFCAGADLAERRSMTPRDVHLFLSTGRETLGVLEELECPTIAAIDGPALGGGLELALVCDFRIARNEAKNIGLPETALGIIPGFGGTQRLARLLGITKAKELVFTARKMSAREAHAYGVVDHLSEAGQTGYERSLLLAEEIVKNAPLALQAAKRSISRSPELSLSSGLDFERACYEPLLGSKDRLEGLEAFKEGRRPVYKGE</sequence>
<dbReference type="GO" id="GO:0005739">
    <property type="term" value="C:mitochondrion"/>
    <property type="evidence" value="ECO:0007669"/>
    <property type="project" value="TreeGrafter"/>
</dbReference>
<dbReference type="PROSITE" id="PS00166">
    <property type="entry name" value="ENOYL_COA_HYDRATASE"/>
    <property type="match status" value="1"/>
</dbReference>
<accession>M5GC40</accession>
<dbReference type="InterPro" id="IPR001753">
    <property type="entry name" value="Enoyl-CoA_hydra/iso"/>
</dbReference>
<dbReference type="InterPro" id="IPR018376">
    <property type="entry name" value="Enoyl-CoA_hyd/isom_CS"/>
</dbReference>
<dbReference type="Proteomes" id="UP000030653">
    <property type="component" value="Unassembled WGS sequence"/>
</dbReference>
<dbReference type="EMBL" id="JH795855">
    <property type="protein sequence ID" value="EJU06589.1"/>
    <property type="molecule type" value="Genomic_DNA"/>
</dbReference>
<organism evidence="4 5">
    <name type="scientific">Dacryopinax primogenitus (strain DJM 731)</name>
    <name type="common">Brown rot fungus</name>
    <dbReference type="NCBI Taxonomy" id="1858805"/>
    <lineage>
        <taxon>Eukaryota</taxon>
        <taxon>Fungi</taxon>
        <taxon>Dikarya</taxon>
        <taxon>Basidiomycota</taxon>
        <taxon>Agaricomycotina</taxon>
        <taxon>Dacrymycetes</taxon>
        <taxon>Dacrymycetales</taxon>
        <taxon>Dacrymycetaceae</taxon>
        <taxon>Dacryopinax</taxon>
    </lineage>
</organism>
<evidence type="ECO:0000313" key="5">
    <source>
        <dbReference type="Proteomes" id="UP000030653"/>
    </source>
</evidence>
<dbReference type="AlphaFoldDB" id="M5GC40"/>
<reference evidence="4 5" key="1">
    <citation type="journal article" date="2012" name="Science">
        <title>The Paleozoic origin of enzymatic lignin decomposition reconstructed from 31 fungal genomes.</title>
        <authorList>
            <person name="Floudas D."/>
            <person name="Binder M."/>
            <person name="Riley R."/>
            <person name="Barry K."/>
            <person name="Blanchette R.A."/>
            <person name="Henrissat B."/>
            <person name="Martinez A.T."/>
            <person name="Otillar R."/>
            <person name="Spatafora J.W."/>
            <person name="Yadav J.S."/>
            <person name="Aerts A."/>
            <person name="Benoit I."/>
            <person name="Boyd A."/>
            <person name="Carlson A."/>
            <person name="Copeland A."/>
            <person name="Coutinho P.M."/>
            <person name="de Vries R.P."/>
            <person name="Ferreira P."/>
            <person name="Findley K."/>
            <person name="Foster B."/>
            <person name="Gaskell J."/>
            <person name="Glotzer D."/>
            <person name="Gorecki P."/>
            <person name="Heitman J."/>
            <person name="Hesse C."/>
            <person name="Hori C."/>
            <person name="Igarashi K."/>
            <person name="Jurgens J.A."/>
            <person name="Kallen N."/>
            <person name="Kersten P."/>
            <person name="Kohler A."/>
            <person name="Kuees U."/>
            <person name="Kumar T.K.A."/>
            <person name="Kuo A."/>
            <person name="LaButti K."/>
            <person name="Larrondo L.F."/>
            <person name="Lindquist E."/>
            <person name="Ling A."/>
            <person name="Lombard V."/>
            <person name="Lucas S."/>
            <person name="Lundell T."/>
            <person name="Martin R."/>
            <person name="McLaughlin D.J."/>
            <person name="Morgenstern I."/>
            <person name="Morin E."/>
            <person name="Murat C."/>
            <person name="Nagy L.G."/>
            <person name="Nolan M."/>
            <person name="Ohm R.A."/>
            <person name="Patyshakuliyeva A."/>
            <person name="Rokas A."/>
            <person name="Ruiz-Duenas F.J."/>
            <person name="Sabat G."/>
            <person name="Salamov A."/>
            <person name="Samejima M."/>
            <person name="Schmutz J."/>
            <person name="Slot J.C."/>
            <person name="St John F."/>
            <person name="Stenlid J."/>
            <person name="Sun H."/>
            <person name="Sun S."/>
            <person name="Syed K."/>
            <person name="Tsang A."/>
            <person name="Wiebenga A."/>
            <person name="Young D."/>
            <person name="Pisabarro A."/>
            <person name="Eastwood D.C."/>
            <person name="Martin F."/>
            <person name="Cullen D."/>
            <person name="Grigoriev I.V."/>
            <person name="Hibbett D.S."/>
        </authorList>
    </citation>
    <scope>NUCLEOTIDE SEQUENCE [LARGE SCALE GENOMIC DNA]</scope>
    <source>
        <strain evidence="4 5">DJM-731 SS1</strain>
    </source>
</reference>
<dbReference type="GeneID" id="63692144"/>
<evidence type="ECO:0000313" key="4">
    <source>
        <dbReference type="EMBL" id="EJU06589.1"/>
    </source>
</evidence>
<gene>
    <name evidence="4" type="ORF">DACRYDRAFT_92523</name>
</gene>
<dbReference type="InterPro" id="IPR029045">
    <property type="entry name" value="ClpP/crotonase-like_dom_sf"/>
</dbReference>
<protein>
    <submittedName>
        <fullName evidence="4">ClpP/crotonase</fullName>
    </submittedName>
</protein>